<dbReference type="InterPro" id="IPR007410">
    <property type="entry name" value="LpqE-like"/>
</dbReference>
<organism evidence="2 3">
    <name type="scientific">Marinicella pacifica</name>
    <dbReference type="NCBI Taxonomy" id="1171543"/>
    <lineage>
        <taxon>Bacteria</taxon>
        <taxon>Pseudomonadati</taxon>
        <taxon>Pseudomonadota</taxon>
        <taxon>Gammaproteobacteria</taxon>
        <taxon>Lysobacterales</taxon>
        <taxon>Marinicellaceae</taxon>
        <taxon>Marinicella</taxon>
    </lineage>
</organism>
<evidence type="ECO:0000313" key="2">
    <source>
        <dbReference type="EMBL" id="GGF84868.1"/>
    </source>
</evidence>
<dbReference type="PANTHER" id="PTHR36302">
    <property type="entry name" value="BLR7088 PROTEIN"/>
    <property type="match status" value="1"/>
</dbReference>
<dbReference type="InterPro" id="IPR058248">
    <property type="entry name" value="Lxx211020-like"/>
</dbReference>
<keyword evidence="1" id="KW-0732">Signal</keyword>
<dbReference type="Pfam" id="PF04314">
    <property type="entry name" value="PCuAC"/>
    <property type="match status" value="1"/>
</dbReference>
<reference evidence="2" key="2">
    <citation type="submission" date="2020-09" db="EMBL/GenBank/DDBJ databases">
        <authorList>
            <person name="Sun Q."/>
            <person name="Zhou Y."/>
        </authorList>
    </citation>
    <scope>NUCLEOTIDE SEQUENCE</scope>
    <source>
        <strain evidence="2">CGMCC 1.12181</strain>
    </source>
</reference>
<accession>A0A917CDR0</accession>
<evidence type="ECO:0000256" key="1">
    <source>
        <dbReference type="SAM" id="SignalP"/>
    </source>
</evidence>
<dbReference type="Proteomes" id="UP000605253">
    <property type="component" value="Unassembled WGS sequence"/>
</dbReference>
<gene>
    <name evidence="2" type="ORF">GCM10011365_02340</name>
</gene>
<dbReference type="PANTHER" id="PTHR36302:SF1">
    <property type="entry name" value="COPPER CHAPERONE PCU(A)C"/>
    <property type="match status" value="1"/>
</dbReference>
<feature type="signal peptide" evidence="1">
    <location>
        <begin position="1"/>
        <end position="18"/>
    </location>
</feature>
<keyword evidence="3" id="KW-1185">Reference proteome</keyword>
<dbReference type="Gene3D" id="2.60.40.1890">
    <property type="entry name" value="PCu(A)C copper chaperone"/>
    <property type="match status" value="1"/>
</dbReference>
<dbReference type="SUPFAM" id="SSF110087">
    <property type="entry name" value="DR1885-like metal-binding protein"/>
    <property type="match status" value="1"/>
</dbReference>
<evidence type="ECO:0000313" key="3">
    <source>
        <dbReference type="Proteomes" id="UP000605253"/>
    </source>
</evidence>
<dbReference type="AlphaFoldDB" id="A0A917CDR0"/>
<name>A0A917CDR0_9GAMM</name>
<evidence type="ECO:0008006" key="4">
    <source>
        <dbReference type="Google" id="ProtNLM"/>
    </source>
</evidence>
<proteinExistence type="predicted"/>
<dbReference type="InterPro" id="IPR036182">
    <property type="entry name" value="PCuAC_sf"/>
</dbReference>
<sequence length="145" mass="15892">MKVVYVFVLSLLMLSAQASDLVPTVDNAWLRAGPPNANMLAAYVTLSNESEKTITLVGADSEAFGMTEIHRTLEVDGVFKMREQKALPMAAGESLTMAPGGLHIMLMMPKQAIEIGQTVEITLNYETNEGESFNQTIQFPVKKEQ</sequence>
<reference evidence="2" key="1">
    <citation type="journal article" date="2014" name="Int. J. Syst. Evol. Microbiol.">
        <title>Complete genome sequence of Corynebacterium casei LMG S-19264T (=DSM 44701T), isolated from a smear-ripened cheese.</title>
        <authorList>
            <consortium name="US DOE Joint Genome Institute (JGI-PGF)"/>
            <person name="Walter F."/>
            <person name="Albersmeier A."/>
            <person name="Kalinowski J."/>
            <person name="Ruckert C."/>
        </authorList>
    </citation>
    <scope>NUCLEOTIDE SEQUENCE</scope>
    <source>
        <strain evidence="2">CGMCC 1.12181</strain>
    </source>
</reference>
<protein>
    <recommendedName>
        <fullName evidence="4">Copper(I)-binding protein</fullName>
    </recommendedName>
</protein>
<feature type="chain" id="PRO_5037456174" description="Copper(I)-binding protein" evidence="1">
    <location>
        <begin position="19"/>
        <end position="145"/>
    </location>
</feature>
<comment type="caution">
    <text evidence="2">The sequence shown here is derived from an EMBL/GenBank/DDBJ whole genome shotgun (WGS) entry which is preliminary data.</text>
</comment>
<dbReference type="RefSeq" id="WP_188363831.1">
    <property type="nucleotide sequence ID" value="NZ_BAABJF010000011.1"/>
</dbReference>
<dbReference type="EMBL" id="BMEO01000001">
    <property type="protein sequence ID" value="GGF84868.1"/>
    <property type="molecule type" value="Genomic_DNA"/>
</dbReference>